<dbReference type="InterPro" id="IPR043130">
    <property type="entry name" value="CDP-OH_PTrfase_TM_dom"/>
</dbReference>
<dbReference type="GO" id="GO:0016740">
    <property type="term" value="F:transferase activity"/>
    <property type="evidence" value="ECO:0007669"/>
    <property type="project" value="UniProtKB-KW"/>
</dbReference>
<reference evidence="3" key="1">
    <citation type="submission" date="2018-12" db="EMBL/GenBank/DDBJ databases">
        <title>Complete genome sequence of Roseovarius sp. MME-070.</title>
        <authorList>
            <person name="Nam Y.-D."/>
            <person name="Kang J."/>
            <person name="Chung W.-H."/>
            <person name="Park Y.S."/>
        </authorList>
    </citation>
    <scope>NUCLEOTIDE SEQUENCE [LARGE SCALE GENOMIC DNA]</scope>
    <source>
        <strain evidence="3">MME-070</strain>
    </source>
</reference>
<accession>A0A6I6IKS6</accession>
<dbReference type="RefSeq" id="WP_157705349.1">
    <property type="nucleotide sequence ID" value="NZ_CP034348.1"/>
</dbReference>
<dbReference type="EMBL" id="CP034348">
    <property type="protein sequence ID" value="QGX96882.1"/>
    <property type="molecule type" value="Genomic_DNA"/>
</dbReference>
<gene>
    <name evidence="2" type="ORF">EI983_00725</name>
</gene>
<keyword evidence="1" id="KW-1133">Transmembrane helix</keyword>
<feature type="transmembrane region" description="Helical" evidence="1">
    <location>
        <begin position="106"/>
        <end position="130"/>
    </location>
</feature>
<sequence>MTNRRPLASRETGWARMLTRWLAASDVTPNQISIASMVAAAVAGAAFYLGAQAQGPLFVILLLLGALGCQIRLLCNLFDGLVAVEAGKGEPDGAFWNEAPDRVSDLLILAGLGYGVGLPALGWAAAAMAIGTAYVRELGRATDGVNDFSGPMAKPQRMAVVTAAAVLAVLVPFIGMSGLTVLIAALWILTIGTAVTSVRRAIALIRRLSTDL</sequence>
<name>A0A6I6IKS6_9RHOB</name>
<evidence type="ECO:0000256" key="1">
    <source>
        <dbReference type="SAM" id="Phobius"/>
    </source>
</evidence>
<evidence type="ECO:0000313" key="2">
    <source>
        <dbReference type="EMBL" id="QGX96882.1"/>
    </source>
</evidence>
<keyword evidence="1" id="KW-0812">Transmembrane</keyword>
<dbReference type="Proteomes" id="UP000428330">
    <property type="component" value="Chromosome"/>
</dbReference>
<proteinExistence type="predicted"/>
<organism evidence="2 3">
    <name type="scientific">Roseovarius faecimaris</name>
    <dbReference type="NCBI Taxonomy" id="2494550"/>
    <lineage>
        <taxon>Bacteria</taxon>
        <taxon>Pseudomonadati</taxon>
        <taxon>Pseudomonadota</taxon>
        <taxon>Alphaproteobacteria</taxon>
        <taxon>Rhodobacterales</taxon>
        <taxon>Roseobacteraceae</taxon>
        <taxon>Roseovarius</taxon>
    </lineage>
</organism>
<feature type="transmembrane region" description="Helical" evidence="1">
    <location>
        <begin position="32"/>
        <end position="50"/>
    </location>
</feature>
<dbReference type="KEGG" id="rom:EI983_00725"/>
<dbReference type="Gene3D" id="1.20.120.1760">
    <property type="match status" value="1"/>
</dbReference>
<dbReference type="OrthoDB" id="1034332at2"/>
<keyword evidence="1" id="KW-0472">Membrane</keyword>
<keyword evidence="2" id="KW-0808">Transferase</keyword>
<protein>
    <submittedName>
        <fullName evidence="2">CDP-alcohol phosphatidyltransferase family protein</fullName>
    </submittedName>
</protein>
<feature type="transmembrane region" description="Helical" evidence="1">
    <location>
        <begin position="57"/>
        <end position="74"/>
    </location>
</feature>
<evidence type="ECO:0000313" key="3">
    <source>
        <dbReference type="Proteomes" id="UP000428330"/>
    </source>
</evidence>
<keyword evidence="3" id="KW-1185">Reference proteome</keyword>
<dbReference type="AlphaFoldDB" id="A0A6I6IKS6"/>